<name>A0A0Z8IVJ0_STRSU</name>
<dbReference type="GO" id="GO:0005524">
    <property type="term" value="F:ATP binding"/>
    <property type="evidence" value="ECO:0007669"/>
    <property type="project" value="UniProtKB-KW"/>
</dbReference>
<evidence type="ECO:0000256" key="2">
    <source>
        <dbReference type="ARBA" id="ARBA00022806"/>
    </source>
</evidence>
<dbReference type="RefSeq" id="WP_024402987.1">
    <property type="nucleotide sequence ID" value="NZ_CABEIV010000006.1"/>
</dbReference>
<organism evidence="4 5">
    <name type="scientific">Streptococcus suis</name>
    <dbReference type="NCBI Taxonomy" id="1307"/>
    <lineage>
        <taxon>Bacteria</taxon>
        <taxon>Bacillati</taxon>
        <taxon>Bacillota</taxon>
        <taxon>Bacilli</taxon>
        <taxon>Lactobacillales</taxon>
        <taxon>Streptococcaceae</taxon>
        <taxon>Streptococcus</taxon>
    </lineage>
</organism>
<dbReference type="EMBL" id="FIIF01000001">
    <property type="protein sequence ID" value="CYV42401.1"/>
    <property type="molecule type" value="Genomic_DNA"/>
</dbReference>
<keyword evidence="1" id="KW-0547">Nucleotide-binding</keyword>
<keyword evidence="2" id="KW-0347">Helicase</keyword>
<evidence type="ECO:0000313" key="4">
    <source>
        <dbReference type="EMBL" id="CYV42401.1"/>
    </source>
</evidence>
<sequence>MKTLTQDNYYDDKDYMSVSRFKKYLECEAKALALDTGKWVEDRDQKPLIFGNYVHSYFESAEAHRKFLEEHKSDLFSSRKPYGLLADYKLADKVIATLETDELFNNLYHGRRGRKKDQVEKEMIVTGVIAGVPFKGKIDSINHTRGYMVDLKTMKTIYDKEWSQDLKQKVPGALANIINYNYHAQLSVYRELLKQMTGRSYRPLIVAVSKENEPDKEILSLDEEMLSEGLEFVSERASHVWDVATGKVGPIKCGKCDYCRSKKKLNRIVSISELLEI</sequence>
<dbReference type="GO" id="GO:0004386">
    <property type="term" value="F:helicase activity"/>
    <property type="evidence" value="ECO:0007669"/>
    <property type="project" value="UniProtKB-KW"/>
</dbReference>
<dbReference type="Proteomes" id="UP000074825">
    <property type="component" value="Unassembled WGS sequence"/>
</dbReference>
<dbReference type="PIRSF" id="PIRSF031475">
    <property type="entry name" value="UCP031475"/>
    <property type="match status" value="1"/>
</dbReference>
<protein>
    <submittedName>
        <fullName evidence="4">Phage protein</fullName>
    </submittedName>
</protein>
<gene>
    <name evidence="4" type="ORF">ERS132444_00135</name>
</gene>
<dbReference type="Gene3D" id="3.90.320.10">
    <property type="match status" value="1"/>
</dbReference>
<proteinExistence type="predicted"/>
<keyword evidence="2" id="KW-0378">Hydrolase</keyword>
<accession>A0A0Z8IVJ0</accession>
<reference evidence="4 5" key="1">
    <citation type="submission" date="2016-02" db="EMBL/GenBank/DDBJ databases">
        <authorList>
            <consortium name="Pathogen Informatics"/>
        </authorList>
    </citation>
    <scope>NUCLEOTIDE SEQUENCE [LARGE SCALE GENOMIC DNA]</scope>
    <source>
        <strain evidence="4 5">LSS82</strain>
    </source>
</reference>
<evidence type="ECO:0000256" key="3">
    <source>
        <dbReference type="ARBA" id="ARBA00022840"/>
    </source>
</evidence>
<evidence type="ECO:0000256" key="1">
    <source>
        <dbReference type="ARBA" id="ARBA00022741"/>
    </source>
</evidence>
<dbReference type="InterPro" id="IPR024432">
    <property type="entry name" value="Put_RecE_PDDEXK-like_dom"/>
</dbReference>
<keyword evidence="3" id="KW-0067">ATP-binding</keyword>
<evidence type="ECO:0000313" key="5">
    <source>
        <dbReference type="Proteomes" id="UP000074825"/>
    </source>
</evidence>
<dbReference type="InterPro" id="IPR011604">
    <property type="entry name" value="PDDEXK-like_dom_sf"/>
</dbReference>
<dbReference type="InterPro" id="IPR016974">
    <property type="entry name" value="Uncharacterised_phage-assoc"/>
</dbReference>
<dbReference type="Pfam" id="PF12684">
    <property type="entry name" value="DUF3799"/>
    <property type="match status" value="1"/>
</dbReference>
<dbReference type="AlphaFoldDB" id="A0A0Z8IVJ0"/>